<proteinExistence type="predicted"/>
<gene>
    <name evidence="1" type="ORF">N8T08_008176</name>
</gene>
<keyword evidence="2" id="KW-1185">Reference proteome</keyword>
<comment type="caution">
    <text evidence="1">The sequence shown here is derived from an EMBL/GenBank/DDBJ whole genome shotgun (WGS) entry which is preliminary data.</text>
</comment>
<sequence length="598" mass="68960">MKFLSLVLFPLQCLFVCFRRRKPQQRIQAPITEPEHIPGDERPLLADPVAISDNKGLRPPSMCREASMASSRSVQTEPDYKQLNPALAHLRKCLREAVLECPVDGYKLFIPTSTLKQLIDEDTVRSVLKEGRLVALDQIEETTQHILQRSRKLFAILVDRDKAWFISDFLDEGIDDEDLPFIRRSSVGEQTLTLETSQRRRIKTLESWDRESLKTFEDEQYRMLAPLLEVKTHHEFTELQTLPYIALSAADPQEGTSAEGGFGEVFQACIHPDHHNFWEYPTYKDQGLLVAVKRLYSSQESSFKAERQFHEVLGTDYPHVHVIDLLFTYKKGGKYHLVFPWADGSLRRYWQARPTPPFDVRTLLWSLKQMVGIASGLSLIHQFNDGTLFGRHGDIKADNILWFARLHGYDDQDGILQIADMGLASVHRLGSRSNVNPASITVPSTYSPPDAFRGRRISRAWDIWSLGCMYLEFVTWFVLGYEAIEDFANWRGNDDANLEFSSDCFYTTNYQEIRSSVFEWVDHLRSQERCSAVIHDLLDLIMRDMIVLEPELRSSSQSVWQELTKIFSTAEKNREYLLKPMPVPPDPPLLDEYFSDST</sequence>
<protein>
    <submittedName>
        <fullName evidence="1">Uncharacterized protein</fullName>
    </submittedName>
</protein>
<evidence type="ECO:0000313" key="2">
    <source>
        <dbReference type="Proteomes" id="UP001177260"/>
    </source>
</evidence>
<name>A0ACC3AWL1_9EURO</name>
<evidence type="ECO:0000313" key="1">
    <source>
        <dbReference type="EMBL" id="KAK1142093.1"/>
    </source>
</evidence>
<organism evidence="1 2">
    <name type="scientific">Aspergillus melleus</name>
    <dbReference type="NCBI Taxonomy" id="138277"/>
    <lineage>
        <taxon>Eukaryota</taxon>
        <taxon>Fungi</taxon>
        <taxon>Dikarya</taxon>
        <taxon>Ascomycota</taxon>
        <taxon>Pezizomycotina</taxon>
        <taxon>Eurotiomycetes</taxon>
        <taxon>Eurotiomycetidae</taxon>
        <taxon>Eurotiales</taxon>
        <taxon>Aspergillaceae</taxon>
        <taxon>Aspergillus</taxon>
        <taxon>Aspergillus subgen. Circumdati</taxon>
    </lineage>
</organism>
<accession>A0ACC3AWL1</accession>
<reference evidence="1 2" key="1">
    <citation type="journal article" date="2023" name="ACS Omega">
        <title>Identification of the Neoaspergillic Acid Biosynthesis Gene Cluster by Establishing an In Vitro CRISPR-Ribonucleoprotein Genetic System in Aspergillus melleus.</title>
        <authorList>
            <person name="Yuan B."/>
            <person name="Grau M.F."/>
            <person name="Murata R.M."/>
            <person name="Torok T."/>
            <person name="Venkateswaran K."/>
            <person name="Stajich J.E."/>
            <person name="Wang C.C.C."/>
        </authorList>
    </citation>
    <scope>NUCLEOTIDE SEQUENCE [LARGE SCALE GENOMIC DNA]</scope>
    <source>
        <strain evidence="1 2">IMV 1140</strain>
    </source>
</reference>
<dbReference type="EMBL" id="JAOPJF010000054">
    <property type="protein sequence ID" value="KAK1142093.1"/>
    <property type="molecule type" value="Genomic_DNA"/>
</dbReference>
<dbReference type="Proteomes" id="UP001177260">
    <property type="component" value="Unassembled WGS sequence"/>
</dbReference>